<dbReference type="AlphaFoldDB" id="A0A9R0JFG6"/>
<dbReference type="GeneID" id="110805551"/>
<dbReference type="GO" id="GO:0080124">
    <property type="term" value="F:pheophytinase activity"/>
    <property type="evidence" value="ECO:0000318"/>
    <property type="project" value="GO_Central"/>
</dbReference>
<dbReference type="InterPro" id="IPR000073">
    <property type="entry name" value="AB_hydrolase_1"/>
</dbReference>
<dbReference type="Proteomes" id="UP000813463">
    <property type="component" value="Chromosome 1"/>
</dbReference>
<evidence type="ECO:0000313" key="3">
    <source>
        <dbReference type="RefSeq" id="XP_021866857.1"/>
    </source>
</evidence>
<evidence type="ECO:0000259" key="1">
    <source>
        <dbReference type="Pfam" id="PF12697"/>
    </source>
</evidence>
<feature type="domain" description="AB hydrolase-1" evidence="1">
    <location>
        <begin position="145"/>
        <end position="429"/>
    </location>
</feature>
<protein>
    <submittedName>
        <fullName evidence="3">Pheophytinase, chloroplastic</fullName>
    </submittedName>
</protein>
<reference evidence="2" key="1">
    <citation type="journal article" date="2021" name="Nat. Commun.">
        <title>Genomic analyses provide insights into spinach domestication and the genetic basis of agronomic traits.</title>
        <authorList>
            <person name="Cai X."/>
            <person name="Sun X."/>
            <person name="Xu C."/>
            <person name="Sun H."/>
            <person name="Wang X."/>
            <person name="Ge C."/>
            <person name="Zhang Z."/>
            <person name="Wang Q."/>
            <person name="Fei Z."/>
            <person name="Jiao C."/>
            <person name="Wang Q."/>
        </authorList>
    </citation>
    <scope>NUCLEOTIDE SEQUENCE [LARGE SCALE GENOMIC DNA]</scope>
    <source>
        <strain evidence="2">cv. Varoflay</strain>
    </source>
</reference>
<dbReference type="RefSeq" id="XP_021866857.1">
    <property type="nucleotide sequence ID" value="XM_022011165.2"/>
</dbReference>
<dbReference type="SUPFAM" id="SSF53474">
    <property type="entry name" value="alpha/beta-Hydrolases"/>
    <property type="match status" value="1"/>
</dbReference>
<dbReference type="PANTHER" id="PTHR47280">
    <property type="entry name" value="PHEOPHYTINASE, CHLOROPLASTIC"/>
    <property type="match status" value="1"/>
</dbReference>
<gene>
    <name evidence="3" type="primary">LOC110805551</name>
</gene>
<reference evidence="3" key="2">
    <citation type="submission" date="2025-08" db="UniProtKB">
        <authorList>
            <consortium name="RefSeq"/>
        </authorList>
    </citation>
    <scope>IDENTIFICATION</scope>
    <source>
        <tissue evidence="3">Leaf</tissue>
    </source>
</reference>
<dbReference type="Pfam" id="PF12697">
    <property type="entry name" value="Abhydrolase_6"/>
    <property type="match status" value="1"/>
</dbReference>
<keyword evidence="2" id="KW-1185">Reference proteome</keyword>
<dbReference type="GO" id="GO:0015996">
    <property type="term" value="P:chlorophyll catabolic process"/>
    <property type="evidence" value="ECO:0000318"/>
    <property type="project" value="GO_Central"/>
</dbReference>
<accession>A0A9R0JFG6</accession>
<sequence>MEVLLYHSAPSHLQLQLVEKKTCLQGLHPLVGEKTQGVCTPRKHYLVKNLYHHEASGSLNTSKSRHIVPKAFNESYSGTVVGGEQSLKDISDTADSVSKVLIPGLPDEALGETSASISSCYWEWKPKFNVHYEKAGCGNVNSPPLLFLPGFGVGSFHYEKQLKELGRDFRVWALDFLGQGKSLPFEDPAPLLKKVNLSQQEDKTWGFGEKAEPWAEELVYSVDLWRDQVQYFIEQVIGEPVYVVGNSLGGYVATYFAACNPELVKGVTLLNATPFWGFLPNPTKSPLLSRMFPPAGTFPLPANVTKIMDIVWQKMSDPETIAELLRQVYADHSTDVDKVFSQIVETTEHPAAAAAFASIMCAPTGQLSFNESLSRCKESNVPVCLVYGKEDPWVKPMWGQQVKKQLPKASYYEISPAGHCPHDEVPEVVNYLLRGWIKSQESEGSVTLPLLDDPEEVQYDLTKDVEFVRDGSKKLVRVRFLGSEFSLWKQIQSQIKGRLRNIRMKTQ</sequence>
<dbReference type="FunFam" id="3.40.50.1820:FF:000136">
    <property type="entry name" value="Pheophytinase, chloroplastic"/>
    <property type="match status" value="1"/>
</dbReference>
<evidence type="ECO:0000313" key="2">
    <source>
        <dbReference type="Proteomes" id="UP000813463"/>
    </source>
</evidence>
<dbReference type="OrthoDB" id="408373at2759"/>
<dbReference type="GO" id="GO:0009507">
    <property type="term" value="C:chloroplast"/>
    <property type="evidence" value="ECO:0000318"/>
    <property type="project" value="GO_Central"/>
</dbReference>
<dbReference type="KEGG" id="soe:110805551"/>
<dbReference type="InterPro" id="IPR029058">
    <property type="entry name" value="AB_hydrolase_fold"/>
</dbReference>
<dbReference type="Gene3D" id="3.40.50.1820">
    <property type="entry name" value="alpha/beta hydrolase"/>
    <property type="match status" value="1"/>
</dbReference>
<organism evidence="2 3">
    <name type="scientific">Spinacia oleracea</name>
    <name type="common">Spinach</name>
    <dbReference type="NCBI Taxonomy" id="3562"/>
    <lineage>
        <taxon>Eukaryota</taxon>
        <taxon>Viridiplantae</taxon>
        <taxon>Streptophyta</taxon>
        <taxon>Embryophyta</taxon>
        <taxon>Tracheophyta</taxon>
        <taxon>Spermatophyta</taxon>
        <taxon>Magnoliopsida</taxon>
        <taxon>eudicotyledons</taxon>
        <taxon>Gunneridae</taxon>
        <taxon>Pentapetalae</taxon>
        <taxon>Caryophyllales</taxon>
        <taxon>Chenopodiaceae</taxon>
        <taxon>Chenopodioideae</taxon>
        <taxon>Anserineae</taxon>
        <taxon>Spinacia</taxon>
    </lineage>
</organism>
<dbReference type="InterPro" id="IPR044211">
    <property type="entry name" value="PPH_chloroplastic"/>
</dbReference>
<name>A0A9R0JFG6_SPIOL</name>
<proteinExistence type="predicted"/>
<dbReference type="PANTHER" id="PTHR47280:SF1">
    <property type="entry name" value="PHEOPHYTINASE, CHLOROPLASTIC"/>
    <property type="match status" value="1"/>
</dbReference>